<dbReference type="InterPro" id="IPR039634">
    <property type="entry name" value="Bul1-like"/>
</dbReference>
<reference evidence="3" key="1">
    <citation type="journal article" date="2023" name="Mol. Phylogenet. Evol.">
        <title>Genome-scale phylogeny and comparative genomics of the fungal order Sordariales.</title>
        <authorList>
            <person name="Hensen N."/>
            <person name="Bonometti L."/>
            <person name="Westerberg I."/>
            <person name="Brannstrom I.O."/>
            <person name="Guillou S."/>
            <person name="Cros-Aarteil S."/>
            <person name="Calhoun S."/>
            <person name="Haridas S."/>
            <person name="Kuo A."/>
            <person name="Mondo S."/>
            <person name="Pangilinan J."/>
            <person name="Riley R."/>
            <person name="LaButti K."/>
            <person name="Andreopoulos B."/>
            <person name="Lipzen A."/>
            <person name="Chen C."/>
            <person name="Yan M."/>
            <person name="Daum C."/>
            <person name="Ng V."/>
            <person name="Clum A."/>
            <person name="Steindorff A."/>
            <person name="Ohm R.A."/>
            <person name="Martin F."/>
            <person name="Silar P."/>
            <person name="Natvig D.O."/>
            <person name="Lalanne C."/>
            <person name="Gautier V."/>
            <person name="Ament-Velasquez S.L."/>
            <person name="Kruys A."/>
            <person name="Hutchinson M.I."/>
            <person name="Powell A.J."/>
            <person name="Barry K."/>
            <person name="Miller A.N."/>
            <person name="Grigoriev I.V."/>
            <person name="Debuchy R."/>
            <person name="Gladieux P."/>
            <person name="Hiltunen Thoren M."/>
            <person name="Johannesson H."/>
        </authorList>
    </citation>
    <scope>NUCLEOTIDE SEQUENCE</scope>
    <source>
        <strain evidence="3">CBS 955.72</strain>
    </source>
</reference>
<dbReference type="EMBL" id="JAUIQD010000004">
    <property type="protein sequence ID" value="KAK3352381.1"/>
    <property type="molecule type" value="Genomic_DNA"/>
</dbReference>
<feature type="region of interest" description="Disordered" evidence="1">
    <location>
        <begin position="332"/>
        <end position="405"/>
    </location>
</feature>
<evidence type="ECO:0000313" key="3">
    <source>
        <dbReference type="EMBL" id="KAK3352381.1"/>
    </source>
</evidence>
<dbReference type="InterPro" id="IPR014752">
    <property type="entry name" value="Arrestin-like_C"/>
</dbReference>
<dbReference type="Gene3D" id="2.60.40.640">
    <property type="match status" value="1"/>
</dbReference>
<comment type="caution">
    <text evidence="3">The sequence shown here is derived from an EMBL/GenBank/DDBJ whole genome shotgun (WGS) entry which is preliminary data.</text>
</comment>
<evidence type="ECO:0000256" key="1">
    <source>
        <dbReference type="SAM" id="MobiDB-lite"/>
    </source>
</evidence>
<proteinExistence type="predicted"/>
<sequence length="523" mass="56875">MSSSRLPNVTALSSAMAASSISGSSEFQSSAKRMAYPKSNIEVNLHNHYNSKVYTTLSPVAGNVTITTKRDVHFDSIQILLVGNTKTRVDGVSSPHEVTHTFLKMLMPIPESTYPVPRILETGEAYTIPFNFVIPSQLTIGACHHHMQSHQLQDQHVLLPPTMGRWEKDDMAPQMVRVEYSVKARVLRESEIGEARVRIMEAAHPIQVLPVSVEEPPLNITEADTLYTMTKSKSVRRNVLSSKLGRLTAEAGQPGPAVLRSDGLYMVSHPTAQVHLSFEPTSPDVLPPKVTAVSGKITAHNFFASGTISSFPNMGEWNQEFVSDKRGAYTTSAPLPAMSAPKMRWTQQLSTGARRDSGYASDNNSSNNSPDYDSRASSERRKKSSSSSSRRHSRQQSESSAGASGGSPIFHTAVLQIPIVLPIDRKTFIPTFHSCIASRVYTVQVSLNVSVGSATTTISLTLPIQVGIEAEMQQAYGGMGLPSFETAVAEAEADAHMQPRVLTVPQQQYVQTSVLPGYGAVGR</sequence>
<keyword evidence="4" id="KW-1185">Reference proteome</keyword>
<feature type="compositionally biased region" description="Low complexity" evidence="1">
    <location>
        <begin position="358"/>
        <end position="371"/>
    </location>
</feature>
<evidence type="ECO:0000259" key="2">
    <source>
        <dbReference type="Pfam" id="PF04426"/>
    </source>
</evidence>
<dbReference type="PANTHER" id="PTHR31904:SF1">
    <property type="entry name" value="BYPASS OF STOP CODON PROTEIN 5-RELATED"/>
    <property type="match status" value="1"/>
</dbReference>
<organism evidence="3 4">
    <name type="scientific">Lasiosphaeria hispida</name>
    <dbReference type="NCBI Taxonomy" id="260671"/>
    <lineage>
        <taxon>Eukaryota</taxon>
        <taxon>Fungi</taxon>
        <taxon>Dikarya</taxon>
        <taxon>Ascomycota</taxon>
        <taxon>Pezizomycotina</taxon>
        <taxon>Sordariomycetes</taxon>
        <taxon>Sordariomycetidae</taxon>
        <taxon>Sordariales</taxon>
        <taxon>Lasiosphaeriaceae</taxon>
        <taxon>Lasiosphaeria</taxon>
    </lineage>
</organism>
<reference evidence="3" key="2">
    <citation type="submission" date="2023-06" db="EMBL/GenBank/DDBJ databases">
        <authorList>
            <consortium name="Lawrence Berkeley National Laboratory"/>
            <person name="Haridas S."/>
            <person name="Hensen N."/>
            <person name="Bonometti L."/>
            <person name="Westerberg I."/>
            <person name="Brannstrom I.O."/>
            <person name="Guillou S."/>
            <person name="Cros-Aarteil S."/>
            <person name="Calhoun S."/>
            <person name="Kuo A."/>
            <person name="Mondo S."/>
            <person name="Pangilinan J."/>
            <person name="Riley R."/>
            <person name="Labutti K."/>
            <person name="Andreopoulos B."/>
            <person name="Lipzen A."/>
            <person name="Chen C."/>
            <person name="Yanf M."/>
            <person name="Daum C."/>
            <person name="Ng V."/>
            <person name="Clum A."/>
            <person name="Steindorff A."/>
            <person name="Ohm R."/>
            <person name="Martin F."/>
            <person name="Silar P."/>
            <person name="Natvig D."/>
            <person name="Lalanne C."/>
            <person name="Gautier V."/>
            <person name="Ament-Velasquez S.L."/>
            <person name="Kruys A."/>
            <person name="Hutchinson M.I."/>
            <person name="Powell A.J."/>
            <person name="Barry K."/>
            <person name="Miller A.N."/>
            <person name="Grigoriev I.V."/>
            <person name="Debuchy R."/>
            <person name="Gladieux P."/>
            <person name="Thoren M.H."/>
            <person name="Johannesson H."/>
        </authorList>
    </citation>
    <scope>NUCLEOTIDE SEQUENCE</scope>
    <source>
        <strain evidence="3">CBS 955.72</strain>
    </source>
</reference>
<protein>
    <recommendedName>
        <fullName evidence="2">Bul1 C-terminal domain-containing protein</fullName>
    </recommendedName>
</protein>
<feature type="compositionally biased region" description="Basic residues" evidence="1">
    <location>
        <begin position="380"/>
        <end position="394"/>
    </location>
</feature>
<gene>
    <name evidence="3" type="ORF">B0T25DRAFT_184889</name>
</gene>
<dbReference type="Pfam" id="PF04426">
    <property type="entry name" value="Bul1_C"/>
    <property type="match status" value="1"/>
</dbReference>
<dbReference type="PANTHER" id="PTHR31904">
    <property type="entry name" value="BYPASS OF STOP CODON PROTEIN 5-RELATED"/>
    <property type="match status" value="1"/>
</dbReference>
<evidence type="ECO:0000313" key="4">
    <source>
        <dbReference type="Proteomes" id="UP001275084"/>
    </source>
</evidence>
<dbReference type="Proteomes" id="UP001275084">
    <property type="component" value="Unassembled WGS sequence"/>
</dbReference>
<feature type="domain" description="Bul1 C-terminal" evidence="2">
    <location>
        <begin position="356"/>
        <end position="466"/>
    </location>
</feature>
<name>A0AAJ0HGU9_9PEZI</name>
<dbReference type="AlphaFoldDB" id="A0AAJ0HGU9"/>
<accession>A0AAJ0HGU9</accession>
<dbReference type="InterPro" id="IPR022794">
    <property type="entry name" value="Bul1_C"/>
</dbReference>